<dbReference type="InterPro" id="IPR001680">
    <property type="entry name" value="WD40_rpt"/>
</dbReference>
<evidence type="ECO:0000256" key="5">
    <source>
        <dbReference type="ARBA" id="ARBA00043913"/>
    </source>
</evidence>
<evidence type="ECO:0000256" key="6">
    <source>
        <dbReference type="PROSITE-ProRule" id="PRU00221"/>
    </source>
</evidence>
<comment type="similarity">
    <text evidence="3">Belongs to the WD repeat MDV1/CAF4 family.</text>
</comment>
<dbReference type="AlphaFoldDB" id="A0A6H0XUE3"/>
<comment type="function">
    <text evidence="5">Involved in mitochondrial fission. Acts as an adapter protein required to form mitochondrial fission complexes. Formation of these complexes is required to promote constriction and fission of the mitochondrial compartment at a late step in mitochondrial division.</text>
</comment>
<accession>A0A6H0XUE3</accession>
<reference evidence="7 8" key="1">
    <citation type="journal article" date="2016" name="Sci. Rep.">
        <title>Peltaster fructicola genome reveals evolution from an invasive phytopathogen to an ectophytic parasite.</title>
        <authorList>
            <person name="Xu C."/>
            <person name="Chen H."/>
            <person name="Gleason M.L."/>
            <person name="Xu J.R."/>
            <person name="Liu H."/>
            <person name="Zhang R."/>
            <person name="Sun G."/>
        </authorList>
    </citation>
    <scope>NUCLEOTIDE SEQUENCE [LARGE SCALE GENOMIC DNA]</scope>
    <source>
        <strain evidence="7 8">LNHT1506</strain>
    </source>
</reference>
<keyword evidence="8" id="KW-1185">Reference proteome</keyword>
<evidence type="ECO:0000256" key="4">
    <source>
        <dbReference type="ARBA" id="ARBA00039789"/>
    </source>
</evidence>
<organism evidence="7 8">
    <name type="scientific">Peltaster fructicola</name>
    <dbReference type="NCBI Taxonomy" id="286661"/>
    <lineage>
        <taxon>Eukaryota</taxon>
        <taxon>Fungi</taxon>
        <taxon>Dikarya</taxon>
        <taxon>Ascomycota</taxon>
        <taxon>Pezizomycotina</taxon>
        <taxon>Dothideomycetes</taxon>
        <taxon>Dothideomycetes incertae sedis</taxon>
        <taxon>Peltaster</taxon>
    </lineage>
</organism>
<evidence type="ECO:0000256" key="2">
    <source>
        <dbReference type="ARBA" id="ARBA00022737"/>
    </source>
</evidence>
<protein>
    <recommendedName>
        <fullName evidence="4">Mitochondrial division protein 1</fullName>
    </recommendedName>
</protein>
<dbReference type="InterPro" id="IPR015943">
    <property type="entry name" value="WD40/YVTN_repeat-like_dom_sf"/>
</dbReference>
<dbReference type="SMART" id="SM00320">
    <property type="entry name" value="WD40"/>
    <property type="match status" value="3"/>
</dbReference>
<name>A0A6H0XUE3_9PEZI</name>
<keyword evidence="2" id="KW-0677">Repeat</keyword>
<feature type="repeat" description="WD" evidence="6">
    <location>
        <begin position="321"/>
        <end position="355"/>
    </location>
</feature>
<dbReference type="SUPFAM" id="SSF69322">
    <property type="entry name" value="Tricorn protease domain 2"/>
    <property type="match status" value="1"/>
</dbReference>
<dbReference type="PANTHER" id="PTHR22847">
    <property type="entry name" value="WD40 REPEAT PROTEIN"/>
    <property type="match status" value="1"/>
</dbReference>
<dbReference type="Pfam" id="PF00400">
    <property type="entry name" value="WD40"/>
    <property type="match status" value="1"/>
</dbReference>
<evidence type="ECO:0000313" key="7">
    <source>
        <dbReference type="EMBL" id="QIW98386.1"/>
    </source>
</evidence>
<dbReference type="PANTHER" id="PTHR22847:SF637">
    <property type="entry name" value="WD REPEAT DOMAIN 5B"/>
    <property type="match status" value="1"/>
</dbReference>
<dbReference type="PROSITE" id="PS50082">
    <property type="entry name" value="WD_REPEATS_2"/>
    <property type="match status" value="1"/>
</dbReference>
<evidence type="ECO:0000256" key="1">
    <source>
        <dbReference type="ARBA" id="ARBA00022574"/>
    </source>
</evidence>
<evidence type="ECO:0000256" key="3">
    <source>
        <dbReference type="ARBA" id="ARBA00038415"/>
    </source>
</evidence>
<keyword evidence="1 6" id="KW-0853">WD repeat</keyword>
<dbReference type="GO" id="GO:1990234">
    <property type="term" value="C:transferase complex"/>
    <property type="evidence" value="ECO:0007669"/>
    <property type="project" value="UniProtKB-ARBA"/>
</dbReference>
<proteinExistence type="inferred from homology"/>
<sequence>MDWNECRRNCTTCRADCLEAVIDLNEALQSVRTNATIADLHAGVDQLGELCAAVSEHIKTLPLLATEDKRLLQCFNAQLAASQKSISKIGHALIELRPAKKSLFKSVVSSTGLIKTTTDMMSQSRKHDSSHSELMACLDQIQVINTNLSLSLQLLRFQANYLVPKRTDGTVVTQLTQLHLARDKDRQKLDQALVQCADYYLQQGDMLYAQNLNLIDVDSRQQAQTTVQSGPSTNAAAVGQATNPIRNVATAGDFLTAKPSLISFLGSPTDQSSLDCLAFSFDGMTVAWGVRKDGEAVIELRDSSDGDIKRTLSGGLGSMPISCLAFSSDDTLLASGHEEGAIRIWSLDSGKTPRVTQCTWNGPSSSSGVPARARTLLFTQHDLLVSRHADDELRVWRSDTGKKVHHRRDSVKDVALGPDGKSLAIVNKESLSVIDTVKFKKRHCYISHEVGHTTKHVAWSWKGLLATERGFGTCQLFDTTFKIIGAAGPGRKPSIDATSRMLALAFLPDTRLFAIARNASGMVFVCDIYQNTWHHLHDDDLAGSDIVQLSPTGETLITAQQGGRYCVWNIAKVLQVRPEVAYQEFYAPNAC</sequence>
<dbReference type="Proteomes" id="UP000503462">
    <property type="component" value="Chromosome 3"/>
</dbReference>
<dbReference type="OrthoDB" id="3203311at2759"/>
<dbReference type="EMBL" id="CP051141">
    <property type="protein sequence ID" value="QIW98386.1"/>
    <property type="molecule type" value="Genomic_DNA"/>
</dbReference>
<gene>
    <name evidence="7" type="ORF">AMS68_003904</name>
</gene>
<evidence type="ECO:0000313" key="8">
    <source>
        <dbReference type="Proteomes" id="UP000503462"/>
    </source>
</evidence>
<dbReference type="Gene3D" id="2.130.10.10">
    <property type="entry name" value="YVTN repeat-like/Quinoprotein amine dehydrogenase"/>
    <property type="match status" value="2"/>
</dbReference>